<keyword evidence="6" id="KW-0408">Iron</keyword>
<keyword evidence="4" id="KW-0479">Metal-binding</keyword>
<evidence type="ECO:0000313" key="9">
    <source>
        <dbReference type="Proteomes" id="UP001194746"/>
    </source>
</evidence>
<reference evidence="8" key="1">
    <citation type="journal article" date="2019" name="Beilstein J. Org. Chem.">
        <title>Nanangenines: drimane sesquiterpenoids as the dominant metabolite cohort of a novel Australian fungus, Aspergillus nanangensis.</title>
        <authorList>
            <person name="Lacey H.J."/>
            <person name="Gilchrist C.L.M."/>
            <person name="Crombie A."/>
            <person name="Kalaitzis J.A."/>
            <person name="Vuong D."/>
            <person name="Rutledge P.J."/>
            <person name="Turner P."/>
            <person name="Pitt J.I."/>
            <person name="Lacey E."/>
            <person name="Chooi Y.H."/>
            <person name="Piggott A.M."/>
        </authorList>
    </citation>
    <scope>NUCLEOTIDE SEQUENCE</scope>
    <source>
        <strain evidence="8">MST-FP2251</strain>
    </source>
</reference>
<evidence type="ECO:0000256" key="7">
    <source>
        <dbReference type="ARBA" id="ARBA00023033"/>
    </source>
</evidence>
<evidence type="ECO:0000256" key="2">
    <source>
        <dbReference type="ARBA" id="ARBA00010617"/>
    </source>
</evidence>
<evidence type="ECO:0000256" key="1">
    <source>
        <dbReference type="ARBA" id="ARBA00001971"/>
    </source>
</evidence>
<accession>A0AAD4GZ79</accession>
<protein>
    <recommendedName>
        <fullName evidence="10">Cytochrome P450 family protein</fullName>
    </recommendedName>
</protein>
<proteinExistence type="inferred from homology"/>
<dbReference type="GO" id="GO:0004497">
    <property type="term" value="F:monooxygenase activity"/>
    <property type="evidence" value="ECO:0007669"/>
    <property type="project" value="UniProtKB-KW"/>
</dbReference>
<evidence type="ECO:0000256" key="3">
    <source>
        <dbReference type="ARBA" id="ARBA00022617"/>
    </source>
</evidence>
<name>A0AAD4GZ79_ASPNN</name>
<sequence>MGLIITPVGVKTASWAFYSLLVGPLSSYPGPLFARISPFWVIAQCRRGRRSQAVLDLHKKYGDFVRIAPNHVSIANPAAVQQIYGHKSGFTKGPFYEDKSIIYHSAGQLELTYLFCTLSPS</sequence>
<evidence type="ECO:0000256" key="4">
    <source>
        <dbReference type="ARBA" id="ARBA00022723"/>
    </source>
</evidence>
<comment type="similarity">
    <text evidence="2">Belongs to the cytochrome P450 family.</text>
</comment>
<evidence type="ECO:0000256" key="5">
    <source>
        <dbReference type="ARBA" id="ARBA00023002"/>
    </source>
</evidence>
<dbReference type="PANTHER" id="PTHR24305">
    <property type="entry name" value="CYTOCHROME P450"/>
    <property type="match status" value="1"/>
</dbReference>
<comment type="cofactor">
    <cofactor evidence="1">
        <name>heme</name>
        <dbReference type="ChEBI" id="CHEBI:30413"/>
    </cofactor>
</comment>
<dbReference type="PANTHER" id="PTHR24305:SF29">
    <property type="entry name" value="BENZOATE-PARA-HYDROXYLASE"/>
    <property type="match status" value="1"/>
</dbReference>
<gene>
    <name evidence="8" type="ORF">FE257_006576</name>
</gene>
<dbReference type="GO" id="GO:0005506">
    <property type="term" value="F:iron ion binding"/>
    <property type="evidence" value="ECO:0007669"/>
    <property type="project" value="InterPro"/>
</dbReference>
<dbReference type="AlphaFoldDB" id="A0AAD4GZ79"/>
<evidence type="ECO:0008006" key="10">
    <source>
        <dbReference type="Google" id="ProtNLM"/>
    </source>
</evidence>
<organism evidence="8 9">
    <name type="scientific">Aspergillus nanangensis</name>
    <dbReference type="NCBI Taxonomy" id="2582783"/>
    <lineage>
        <taxon>Eukaryota</taxon>
        <taxon>Fungi</taxon>
        <taxon>Dikarya</taxon>
        <taxon>Ascomycota</taxon>
        <taxon>Pezizomycotina</taxon>
        <taxon>Eurotiomycetes</taxon>
        <taxon>Eurotiomycetidae</taxon>
        <taxon>Eurotiales</taxon>
        <taxon>Aspergillaceae</taxon>
        <taxon>Aspergillus</taxon>
        <taxon>Aspergillus subgen. Circumdati</taxon>
    </lineage>
</organism>
<comment type="caution">
    <text evidence="8">The sequence shown here is derived from an EMBL/GenBank/DDBJ whole genome shotgun (WGS) entry which is preliminary data.</text>
</comment>
<dbReference type="EMBL" id="VCAU01000003">
    <property type="protein sequence ID" value="KAF9894686.1"/>
    <property type="molecule type" value="Genomic_DNA"/>
</dbReference>
<dbReference type="InterPro" id="IPR036396">
    <property type="entry name" value="Cyt_P450_sf"/>
</dbReference>
<dbReference type="GO" id="GO:0016705">
    <property type="term" value="F:oxidoreductase activity, acting on paired donors, with incorporation or reduction of molecular oxygen"/>
    <property type="evidence" value="ECO:0007669"/>
    <property type="project" value="InterPro"/>
</dbReference>
<dbReference type="Proteomes" id="UP001194746">
    <property type="component" value="Unassembled WGS sequence"/>
</dbReference>
<keyword evidence="7" id="KW-0503">Monooxygenase</keyword>
<dbReference type="SUPFAM" id="SSF48264">
    <property type="entry name" value="Cytochrome P450"/>
    <property type="match status" value="1"/>
</dbReference>
<dbReference type="GO" id="GO:0020037">
    <property type="term" value="F:heme binding"/>
    <property type="evidence" value="ECO:0007669"/>
    <property type="project" value="InterPro"/>
</dbReference>
<dbReference type="Gene3D" id="1.10.630.10">
    <property type="entry name" value="Cytochrome P450"/>
    <property type="match status" value="1"/>
</dbReference>
<keyword evidence="5" id="KW-0560">Oxidoreductase</keyword>
<evidence type="ECO:0000256" key="6">
    <source>
        <dbReference type="ARBA" id="ARBA00023004"/>
    </source>
</evidence>
<evidence type="ECO:0000313" key="8">
    <source>
        <dbReference type="EMBL" id="KAF9894686.1"/>
    </source>
</evidence>
<keyword evidence="3" id="KW-0349">Heme</keyword>
<dbReference type="InterPro" id="IPR050121">
    <property type="entry name" value="Cytochrome_P450_monoxygenase"/>
</dbReference>
<keyword evidence="9" id="KW-1185">Reference proteome</keyword>
<reference evidence="8" key="2">
    <citation type="submission" date="2020-02" db="EMBL/GenBank/DDBJ databases">
        <authorList>
            <person name="Gilchrist C.L.M."/>
            <person name="Chooi Y.-H."/>
        </authorList>
    </citation>
    <scope>NUCLEOTIDE SEQUENCE</scope>
    <source>
        <strain evidence="8">MST-FP2251</strain>
    </source>
</reference>